<keyword evidence="1" id="KW-1133">Transmembrane helix</keyword>
<keyword evidence="1" id="KW-0812">Transmembrane</keyword>
<keyword evidence="1" id="KW-0472">Membrane</keyword>
<proteinExistence type="predicted"/>
<name>A0A7X4GPQ3_9BURK</name>
<evidence type="ECO:0000256" key="1">
    <source>
        <dbReference type="SAM" id="Phobius"/>
    </source>
</evidence>
<reference evidence="2 3" key="1">
    <citation type="submission" date="2019-12" db="EMBL/GenBank/DDBJ databases">
        <title>Novel species isolated from a subtropical stream in China.</title>
        <authorList>
            <person name="Lu H."/>
        </authorList>
    </citation>
    <scope>NUCLEOTIDE SEQUENCE [LARGE SCALE GENOMIC DNA]</scope>
    <source>
        <strain evidence="2 3">FT55W</strain>
    </source>
</reference>
<dbReference type="EMBL" id="WWCK01000003">
    <property type="protein sequence ID" value="MYM67293.1"/>
    <property type="molecule type" value="Genomic_DNA"/>
</dbReference>
<comment type="caution">
    <text evidence="2">The sequence shown here is derived from an EMBL/GenBank/DDBJ whole genome shotgun (WGS) entry which is preliminary data.</text>
</comment>
<evidence type="ECO:0000313" key="2">
    <source>
        <dbReference type="EMBL" id="MYM67293.1"/>
    </source>
</evidence>
<sequence length="97" mass="10455">MDDDYNSPSVVEDTGRWSAWALSRFGNAIDAYVDRAILGPQYLNGGAQQFGQDQYGNLYPLGKPTGQVVGQVQPNSQQISPLMLLLIVGAIVLVASK</sequence>
<protein>
    <submittedName>
        <fullName evidence="2">Uncharacterized protein</fullName>
    </submittedName>
</protein>
<gene>
    <name evidence="2" type="ORF">GTP45_10670</name>
</gene>
<dbReference type="AlphaFoldDB" id="A0A7X4GPQ3"/>
<accession>A0A7X4GPQ3</accession>
<organism evidence="2 3">
    <name type="scientific">Duganella rivi</name>
    <dbReference type="NCBI Taxonomy" id="2666083"/>
    <lineage>
        <taxon>Bacteria</taxon>
        <taxon>Pseudomonadati</taxon>
        <taxon>Pseudomonadota</taxon>
        <taxon>Betaproteobacteria</taxon>
        <taxon>Burkholderiales</taxon>
        <taxon>Oxalobacteraceae</taxon>
        <taxon>Telluria group</taxon>
        <taxon>Duganella</taxon>
    </lineage>
</organism>
<dbReference type="Proteomes" id="UP000450012">
    <property type="component" value="Unassembled WGS sequence"/>
</dbReference>
<feature type="transmembrane region" description="Helical" evidence="1">
    <location>
        <begin position="79"/>
        <end position="96"/>
    </location>
</feature>
<dbReference type="RefSeq" id="WP_161013844.1">
    <property type="nucleotide sequence ID" value="NZ_WWCK01000003.1"/>
</dbReference>
<evidence type="ECO:0000313" key="3">
    <source>
        <dbReference type="Proteomes" id="UP000450012"/>
    </source>
</evidence>
<keyword evidence="3" id="KW-1185">Reference proteome</keyword>